<evidence type="ECO:0000259" key="7">
    <source>
        <dbReference type="PROSITE" id="PS51918"/>
    </source>
</evidence>
<comment type="caution">
    <text evidence="8">The sequence shown here is derived from an EMBL/GenBank/DDBJ whole genome shotgun (WGS) entry which is preliminary data.</text>
</comment>
<keyword evidence="3" id="KW-0949">S-adenosyl-L-methionine</keyword>
<keyword evidence="4" id="KW-0479">Metal-binding</keyword>
<dbReference type="InterPro" id="IPR007197">
    <property type="entry name" value="rSAM"/>
</dbReference>
<dbReference type="AlphaFoldDB" id="A0A845UGL8"/>
<dbReference type="EMBL" id="WNJL01000035">
    <property type="protein sequence ID" value="NDU43004.1"/>
    <property type="molecule type" value="Genomic_DNA"/>
</dbReference>
<keyword evidence="5" id="KW-0408">Iron</keyword>
<dbReference type="GO" id="GO:0003824">
    <property type="term" value="F:catalytic activity"/>
    <property type="evidence" value="ECO:0007669"/>
    <property type="project" value="InterPro"/>
</dbReference>
<keyword evidence="2" id="KW-0004">4Fe-4S</keyword>
<dbReference type="CDD" id="cd01335">
    <property type="entry name" value="Radical_SAM"/>
    <property type="match status" value="1"/>
</dbReference>
<protein>
    <submittedName>
        <fullName evidence="8">Anaerobic ribonucleoside-triphosphate reductase activating protein</fullName>
    </submittedName>
</protein>
<dbReference type="GO" id="GO:0046872">
    <property type="term" value="F:metal ion binding"/>
    <property type="evidence" value="ECO:0007669"/>
    <property type="project" value="UniProtKB-KW"/>
</dbReference>
<dbReference type="RefSeq" id="WP_163098332.1">
    <property type="nucleotide sequence ID" value="NZ_CP127523.1"/>
</dbReference>
<sequence>MLPARGTDSGRSAAAANGILPDTGSHPLPPLGGFAPFSTVDYPGHLCAVIYTQGCPCRCRYCHNPHLQQGRGHSNVSWPAFMSWLATRRGLLDAVAFCGGEPTVHKSLQAALRKVRNLGFSVALHTSGIYPYNFSQMLPYIDWVGFDIKAPLARYADVTGVPGSGIRVQNSVECMLFSNVAYEIRTTVHPAILDAADLVTIARWLKLMGISSWVLQSFNPAGCVNMDLVTSYAPIHHQLLDKLREHVPNILVR</sequence>
<organism evidence="8">
    <name type="scientific">Acidithiobacillus ferrianus</name>
    <dbReference type="NCBI Taxonomy" id="2678518"/>
    <lineage>
        <taxon>Bacteria</taxon>
        <taxon>Pseudomonadati</taxon>
        <taxon>Pseudomonadota</taxon>
        <taxon>Acidithiobacillia</taxon>
        <taxon>Acidithiobacillales</taxon>
        <taxon>Acidithiobacillaceae</taxon>
        <taxon>Acidithiobacillus</taxon>
    </lineage>
</organism>
<feature type="domain" description="Radical SAM core" evidence="7">
    <location>
        <begin position="40"/>
        <end position="253"/>
    </location>
</feature>
<dbReference type="InterPro" id="IPR058240">
    <property type="entry name" value="rSAM_sf"/>
</dbReference>
<evidence type="ECO:0000313" key="8">
    <source>
        <dbReference type="EMBL" id="NDU43004.1"/>
    </source>
</evidence>
<dbReference type="SUPFAM" id="SSF102114">
    <property type="entry name" value="Radical SAM enzymes"/>
    <property type="match status" value="1"/>
</dbReference>
<dbReference type="Gene3D" id="3.20.20.70">
    <property type="entry name" value="Aldolase class I"/>
    <property type="match status" value="1"/>
</dbReference>
<dbReference type="PROSITE" id="PS51918">
    <property type="entry name" value="RADICAL_SAM"/>
    <property type="match status" value="1"/>
</dbReference>
<dbReference type="SFLD" id="SFLDS00029">
    <property type="entry name" value="Radical_SAM"/>
    <property type="match status" value="1"/>
</dbReference>
<dbReference type="InterPro" id="IPR013785">
    <property type="entry name" value="Aldolase_TIM"/>
</dbReference>
<dbReference type="InterPro" id="IPR034457">
    <property type="entry name" value="Organic_radical-activating"/>
</dbReference>
<keyword evidence="6" id="KW-0411">Iron-sulfur</keyword>
<dbReference type="GO" id="GO:0051539">
    <property type="term" value="F:4 iron, 4 sulfur cluster binding"/>
    <property type="evidence" value="ECO:0007669"/>
    <property type="project" value="UniProtKB-KW"/>
</dbReference>
<evidence type="ECO:0000256" key="3">
    <source>
        <dbReference type="ARBA" id="ARBA00022691"/>
    </source>
</evidence>
<dbReference type="PANTHER" id="PTHR30352">
    <property type="entry name" value="PYRUVATE FORMATE-LYASE-ACTIVATING ENZYME"/>
    <property type="match status" value="1"/>
</dbReference>
<dbReference type="InterPro" id="IPR012840">
    <property type="entry name" value="NrdG2"/>
</dbReference>
<evidence type="ECO:0000256" key="1">
    <source>
        <dbReference type="ARBA" id="ARBA00001966"/>
    </source>
</evidence>
<reference evidence="8" key="1">
    <citation type="submission" date="2019-11" db="EMBL/GenBank/DDBJ databases">
        <title>Acidithiobacillus ferrianus sp. nov.: a facultatively anaerobic and extremely acidophilic chemolithoautotroph.</title>
        <authorList>
            <person name="Norris P.R."/>
            <person name="Falagan C."/>
            <person name="Moya-Beltran A."/>
            <person name="Castro M."/>
            <person name="Quatrini R."/>
            <person name="Johnson D.B."/>
        </authorList>
    </citation>
    <scope>NUCLEOTIDE SEQUENCE [LARGE SCALE GENOMIC DNA]</scope>
    <source>
        <strain evidence="8">MG</strain>
    </source>
</reference>
<accession>A0A845UGL8</accession>
<proteinExistence type="predicted"/>
<evidence type="ECO:0000256" key="4">
    <source>
        <dbReference type="ARBA" id="ARBA00022723"/>
    </source>
</evidence>
<name>A0A845UGL8_9PROT</name>
<dbReference type="NCBIfam" id="TIGR02495">
    <property type="entry name" value="NrdG2"/>
    <property type="match status" value="1"/>
</dbReference>
<dbReference type="SFLD" id="SFLDG01094">
    <property type="entry name" value="Uncharacterised_Radical_SAM_Su"/>
    <property type="match status" value="1"/>
</dbReference>
<gene>
    <name evidence="8" type="ORF">GL267_10255</name>
</gene>
<evidence type="ECO:0000256" key="5">
    <source>
        <dbReference type="ARBA" id="ARBA00023004"/>
    </source>
</evidence>
<evidence type="ECO:0000256" key="2">
    <source>
        <dbReference type="ARBA" id="ARBA00022485"/>
    </source>
</evidence>
<comment type="cofactor">
    <cofactor evidence="1">
        <name>[4Fe-4S] cluster</name>
        <dbReference type="ChEBI" id="CHEBI:49883"/>
    </cofactor>
</comment>
<dbReference type="PANTHER" id="PTHR30352:SF13">
    <property type="entry name" value="GLYCYL-RADICAL ENZYME ACTIVATING ENZYME YJJW-RELATED"/>
    <property type="match status" value="1"/>
</dbReference>
<evidence type="ECO:0000256" key="6">
    <source>
        <dbReference type="ARBA" id="ARBA00023014"/>
    </source>
</evidence>
<dbReference type="Pfam" id="PF04055">
    <property type="entry name" value="Radical_SAM"/>
    <property type="match status" value="1"/>
</dbReference>